<sequence length="102" mass="12033">MPPGFLSPLDRLSFCENRECVNKIVDEYLSMLLNGDENFPLFKEDENLTDEKTITNSYIFTETLIEKLIESDIDFFIVLEDLRNRLGNRHPVLFFLKQLIDE</sequence>
<keyword evidence="2" id="KW-1185">Reference proteome</keyword>
<evidence type="ECO:0000313" key="1">
    <source>
        <dbReference type="EMBL" id="AEB94247.1"/>
    </source>
</evidence>
<reference evidence="1 2" key="1">
    <citation type="journal article" date="2011" name="J. Bacteriol.">
        <title>Complete genome sequence of Metallosphaera cuprina, a metal sulfide-oxidizing archaeon from a hot spring.</title>
        <authorList>
            <person name="Liu L.J."/>
            <person name="You X.Y."/>
            <person name="Zheng H."/>
            <person name="Wang S."/>
            <person name="Jiang C.Y."/>
            <person name="Liu S.J."/>
        </authorList>
    </citation>
    <scope>NUCLEOTIDE SEQUENCE [LARGE SCALE GENOMIC DNA]</scope>
    <source>
        <strain evidence="1 2">Ar-4</strain>
    </source>
</reference>
<gene>
    <name evidence="1" type="ordered locus">Mcup_0138</name>
</gene>
<name>F4FYC8_METCR</name>
<protein>
    <submittedName>
        <fullName evidence="1">Uncharacterized protein</fullName>
    </submittedName>
</protein>
<dbReference type="eggNOG" id="arCOG05889">
    <property type="taxonomic scope" value="Archaea"/>
</dbReference>
<dbReference type="AlphaFoldDB" id="F4FYC8"/>
<evidence type="ECO:0000313" key="2">
    <source>
        <dbReference type="Proteomes" id="UP000007812"/>
    </source>
</evidence>
<dbReference type="GeneID" id="10492333"/>
<dbReference type="KEGG" id="mcn:Mcup_0138"/>
<dbReference type="OrthoDB" id="42258at2157"/>
<organism evidence="1 2">
    <name type="scientific">Metallosphaera cuprina (strain Ar-4)</name>
    <dbReference type="NCBI Taxonomy" id="1006006"/>
    <lineage>
        <taxon>Archaea</taxon>
        <taxon>Thermoproteota</taxon>
        <taxon>Thermoprotei</taxon>
        <taxon>Sulfolobales</taxon>
        <taxon>Sulfolobaceae</taxon>
        <taxon>Metallosphaera</taxon>
    </lineage>
</organism>
<dbReference type="HOGENOM" id="CLU_168027_0_0_2"/>
<dbReference type="RefSeq" id="WP_013736747.1">
    <property type="nucleotide sequence ID" value="NC_015435.1"/>
</dbReference>
<proteinExistence type="predicted"/>
<dbReference type="STRING" id="1006006.Mcup_0138"/>
<dbReference type="EMBL" id="CP002656">
    <property type="protein sequence ID" value="AEB94247.1"/>
    <property type="molecule type" value="Genomic_DNA"/>
</dbReference>
<dbReference type="PATRIC" id="fig|1006006.8.peg.139"/>
<accession>F4FYC8</accession>
<dbReference type="Proteomes" id="UP000007812">
    <property type="component" value="Chromosome"/>
</dbReference>